<sequence>LRNIIDPSQTTSNINQKNEQTVLWKIYGTFTKHNTLLTLVSVKEDLNFLEKNTDLSYNEKVLYYLNLPHHTEFTLSAGKLGFRKAQRSELEAAYQVSYRFFKMIEDRNLLNHNDKIEVILKNFGQGRDIFLSALTGKEGSNIQPHVVRLIDATSLKFGGDRPKSQRRL</sequence>
<dbReference type="GO" id="GO:0005763">
    <property type="term" value="C:mitochondrial small ribosomal subunit"/>
    <property type="evidence" value="ECO:0007669"/>
    <property type="project" value="EnsemblFungi"/>
</dbReference>
<comment type="similarity">
    <text evidence="2">Belongs to the universal ribosomal protein uS11 family.</text>
</comment>
<reference evidence="9" key="1">
    <citation type="submission" date="2016-05" db="EMBL/GenBank/DDBJ databases">
        <title>Comparative genomics of biotechnologically important yeasts.</title>
        <authorList>
            <consortium name="DOE Joint Genome Institute"/>
            <person name="Riley R."/>
            <person name="Haridas S."/>
            <person name="Wolfe K.H."/>
            <person name="Lopes M.R."/>
            <person name="Hittinger C.T."/>
            <person name="Goker M."/>
            <person name="Salamov A."/>
            <person name="Wisecaver J."/>
            <person name="Long T.M."/>
            <person name="Aerts A.L."/>
            <person name="Barry K."/>
            <person name="Choi C."/>
            <person name="Clum A."/>
            <person name="Coughlan A.Y."/>
            <person name="Deshpande S."/>
            <person name="Douglass A.P."/>
            <person name="Hanson S.J."/>
            <person name="Klenk H.-P."/>
            <person name="Labutti K."/>
            <person name="Lapidus A."/>
            <person name="Lindquist E."/>
            <person name="Lipzen A."/>
            <person name="Meier-Kolthoff J.P."/>
            <person name="Ohm R.A."/>
            <person name="Otillar R.P."/>
            <person name="Pangilinan J."/>
            <person name="Peng Y."/>
            <person name="Rokas A."/>
            <person name="Rosa C.A."/>
            <person name="Scheuner C."/>
            <person name="Sibirny A.A."/>
            <person name="Slot J.C."/>
            <person name="Stielow J.B."/>
            <person name="Sun H."/>
            <person name="Kurtzman C.P."/>
            <person name="Blackwell M."/>
            <person name="Grigoriev I.V."/>
            <person name="Jeffries T.W."/>
        </authorList>
    </citation>
    <scope>NUCLEOTIDE SEQUENCE [LARGE SCALE GENOMIC DNA]</scope>
    <source>
        <strain evidence="9">NRRL Y-1933</strain>
    </source>
</reference>
<dbReference type="GO" id="GO:0003735">
    <property type="term" value="F:structural constituent of ribosome"/>
    <property type="evidence" value="ECO:0007669"/>
    <property type="project" value="EnsemblFungi"/>
</dbReference>
<evidence type="ECO:0000256" key="6">
    <source>
        <dbReference type="ARBA" id="ARBA00037226"/>
    </source>
</evidence>
<evidence type="ECO:0000313" key="9">
    <source>
        <dbReference type="Proteomes" id="UP000095085"/>
    </source>
</evidence>
<comment type="subcellular location">
    <subcellularLocation>
        <location evidence="1">Mitochondrion</location>
    </subcellularLocation>
</comment>
<dbReference type="FunFam" id="3.30.420.80:FF:000011">
    <property type="entry name" value="37S ribosomal protein S18, mitochondrial"/>
    <property type="match status" value="1"/>
</dbReference>
<dbReference type="InterPro" id="IPR036967">
    <property type="entry name" value="Ribosomal_uS11_sf"/>
</dbReference>
<dbReference type="Proteomes" id="UP000095085">
    <property type="component" value="Unassembled WGS sequence"/>
</dbReference>
<organism evidence="8 9">
    <name type="scientific">Hyphopichia burtonii NRRL Y-1933</name>
    <dbReference type="NCBI Taxonomy" id="984485"/>
    <lineage>
        <taxon>Eukaryota</taxon>
        <taxon>Fungi</taxon>
        <taxon>Dikarya</taxon>
        <taxon>Ascomycota</taxon>
        <taxon>Saccharomycotina</taxon>
        <taxon>Pichiomycetes</taxon>
        <taxon>Debaryomycetaceae</taxon>
        <taxon>Hyphopichia</taxon>
    </lineage>
</organism>
<dbReference type="GO" id="GO:0006412">
    <property type="term" value="P:translation"/>
    <property type="evidence" value="ECO:0007669"/>
    <property type="project" value="InterPro"/>
</dbReference>
<dbReference type="SUPFAM" id="SSF53137">
    <property type="entry name" value="Translational machinery components"/>
    <property type="match status" value="1"/>
</dbReference>
<evidence type="ECO:0000256" key="2">
    <source>
        <dbReference type="ARBA" id="ARBA00006194"/>
    </source>
</evidence>
<feature type="non-terminal residue" evidence="8">
    <location>
        <position position="1"/>
    </location>
</feature>
<dbReference type="STRING" id="984485.A0A1E4RJE1"/>
<gene>
    <name evidence="8" type="ORF">HYPBUDRAFT_92625</name>
</gene>
<dbReference type="GeneID" id="30998447"/>
<evidence type="ECO:0000256" key="4">
    <source>
        <dbReference type="ARBA" id="ARBA00023128"/>
    </source>
</evidence>
<proteinExistence type="inferred from homology"/>
<feature type="non-terminal residue" evidence="8">
    <location>
        <position position="168"/>
    </location>
</feature>
<name>A0A1E4RJE1_9ASCO</name>
<evidence type="ECO:0000256" key="7">
    <source>
        <dbReference type="ARBA" id="ARBA00070326"/>
    </source>
</evidence>
<comment type="function">
    <text evidence="6">Component of the mitochondrial ribosome (mitoribosome), a dedicated translation machinery responsible for the synthesis of mitochondrial genome-encoded proteins, including at least some of the essential transmembrane subunits of the mitochondrial respiratory chain. The mitoribosomes are attached to the mitochondrial inner membrane and translation products are cotranslationally integrated into the membrane.</text>
</comment>
<keyword evidence="9" id="KW-1185">Reference proteome</keyword>
<dbReference type="OrthoDB" id="1654884at2759"/>
<dbReference type="RefSeq" id="XP_020076272.1">
    <property type="nucleotide sequence ID" value="XM_020223898.1"/>
</dbReference>
<evidence type="ECO:0000313" key="8">
    <source>
        <dbReference type="EMBL" id="ODV67205.1"/>
    </source>
</evidence>
<dbReference type="EMBL" id="KV454541">
    <property type="protein sequence ID" value="ODV67205.1"/>
    <property type="molecule type" value="Genomic_DNA"/>
</dbReference>
<keyword evidence="4" id="KW-0496">Mitochondrion</keyword>
<dbReference type="InterPro" id="IPR001971">
    <property type="entry name" value="Ribosomal_uS11"/>
</dbReference>
<dbReference type="PIRSF" id="PIRSF002131">
    <property type="entry name" value="Ribosomal_S11"/>
    <property type="match status" value="1"/>
</dbReference>
<evidence type="ECO:0000256" key="3">
    <source>
        <dbReference type="ARBA" id="ARBA00022980"/>
    </source>
</evidence>
<protein>
    <recommendedName>
        <fullName evidence="7">Small ribosomal subunit protein uS11m</fullName>
    </recommendedName>
</protein>
<keyword evidence="5" id="KW-0687">Ribonucleoprotein</keyword>
<evidence type="ECO:0000256" key="1">
    <source>
        <dbReference type="ARBA" id="ARBA00004173"/>
    </source>
</evidence>
<dbReference type="Gene3D" id="3.30.420.80">
    <property type="entry name" value="Ribosomal protein S11"/>
    <property type="match status" value="1"/>
</dbReference>
<evidence type="ECO:0000256" key="5">
    <source>
        <dbReference type="ARBA" id="ARBA00023274"/>
    </source>
</evidence>
<dbReference type="AlphaFoldDB" id="A0A1E4RJE1"/>
<accession>A0A1E4RJE1</accession>
<keyword evidence="3" id="KW-0689">Ribosomal protein</keyword>